<keyword evidence="3" id="KW-1185">Reference proteome</keyword>
<sequence length="352" mass="39811">MMRAKGSFHVWKSNPSFIFTRLHKKCKKKGKKAVREHEEPNDKYVEFEYLTRRICDSWVVARALLRKAVEQSDINMETDRARTSKRKRMPKNSFSPNQSSAVGEDSDDKTDSAQGEKQKRKISNQAKKLKLPAKSQRPKKDECRDLSPLRDFDDLSNSENGEETDVPLKKQTNKMHTMPTLNNVLGSKNRQAVLTSFLTTAKKNNTLGETLNKTPKPSAKDKDRCSTLAGSKIAHVLTKTHTLTLKKPSNSKKTLQSLPKESDRGNTQPVSKIAHGSKKAATLTQGGSNSAKPKNAVPRVFKSVRAFCNRRTLVAIRKNKWAWQKKRTIDRCVARSRTGNKNMSKSPIQLRL</sequence>
<organism evidence="2 3">
    <name type="scientific">Daphnia sinensis</name>
    <dbReference type="NCBI Taxonomy" id="1820382"/>
    <lineage>
        <taxon>Eukaryota</taxon>
        <taxon>Metazoa</taxon>
        <taxon>Ecdysozoa</taxon>
        <taxon>Arthropoda</taxon>
        <taxon>Crustacea</taxon>
        <taxon>Branchiopoda</taxon>
        <taxon>Diplostraca</taxon>
        <taxon>Cladocera</taxon>
        <taxon>Anomopoda</taxon>
        <taxon>Daphniidae</taxon>
        <taxon>Daphnia</taxon>
        <taxon>Daphnia similis group</taxon>
    </lineage>
</organism>
<dbReference type="AlphaFoldDB" id="A0AAD5L7P3"/>
<gene>
    <name evidence="2" type="ORF">GHT06_020433</name>
</gene>
<feature type="compositionally biased region" description="Polar residues" evidence="1">
    <location>
        <begin position="282"/>
        <end position="292"/>
    </location>
</feature>
<feature type="region of interest" description="Disordered" evidence="1">
    <location>
        <begin position="245"/>
        <end position="294"/>
    </location>
</feature>
<evidence type="ECO:0000313" key="2">
    <source>
        <dbReference type="EMBL" id="KAI9552573.1"/>
    </source>
</evidence>
<feature type="compositionally biased region" description="Polar residues" evidence="1">
    <location>
        <begin position="92"/>
        <end position="101"/>
    </location>
</feature>
<feature type="region of interest" description="Disordered" evidence="1">
    <location>
        <begin position="76"/>
        <end position="168"/>
    </location>
</feature>
<dbReference type="EMBL" id="WJBH02000009">
    <property type="protein sequence ID" value="KAI9552573.1"/>
    <property type="molecule type" value="Genomic_DNA"/>
</dbReference>
<proteinExistence type="predicted"/>
<reference evidence="2 3" key="1">
    <citation type="submission" date="2022-05" db="EMBL/GenBank/DDBJ databases">
        <title>A multi-omics perspective on studying reproductive biology in Daphnia sinensis.</title>
        <authorList>
            <person name="Jia J."/>
        </authorList>
    </citation>
    <scope>NUCLEOTIDE SEQUENCE [LARGE SCALE GENOMIC DNA]</scope>
    <source>
        <strain evidence="2 3">WSL</strain>
    </source>
</reference>
<comment type="caution">
    <text evidence="2">The sequence shown here is derived from an EMBL/GenBank/DDBJ whole genome shotgun (WGS) entry which is preliminary data.</text>
</comment>
<evidence type="ECO:0000256" key="1">
    <source>
        <dbReference type="SAM" id="MobiDB-lite"/>
    </source>
</evidence>
<dbReference type="Proteomes" id="UP000820818">
    <property type="component" value="Linkage Group LG9"/>
</dbReference>
<feature type="compositionally biased region" description="Polar residues" evidence="1">
    <location>
        <begin position="251"/>
        <end position="270"/>
    </location>
</feature>
<name>A0AAD5L7P3_9CRUS</name>
<feature type="compositionally biased region" description="Basic residues" evidence="1">
    <location>
        <begin position="118"/>
        <end position="131"/>
    </location>
</feature>
<feature type="compositionally biased region" description="Basic and acidic residues" evidence="1">
    <location>
        <begin position="138"/>
        <end position="153"/>
    </location>
</feature>
<feature type="compositionally biased region" description="Acidic residues" evidence="1">
    <location>
        <begin position="154"/>
        <end position="165"/>
    </location>
</feature>
<evidence type="ECO:0000313" key="3">
    <source>
        <dbReference type="Proteomes" id="UP000820818"/>
    </source>
</evidence>
<protein>
    <submittedName>
        <fullName evidence="2">Uncharacterized protein</fullName>
    </submittedName>
</protein>
<accession>A0AAD5L7P3</accession>